<organism evidence="1">
    <name type="scientific">uncultured Chloroflexia bacterium</name>
    <dbReference type="NCBI Taxonomy" id="1672391"/>
    <lineage>
        <taxon>Bacteria</taxon>
        <taxon>Bacillati</taxon>
        <taxon>Chloroflexota</taxon>
        <taxon>Chloroflexia</taxon>
        <taxon>environmental samples</taxon>
    </lineage>
</organism>
<evidence type="ECO:0000313" key="1">
    <source>
        <dbReference type="EMBL" id="CAA9356006.1"/>
    </source>
</evidence>
<proteinExistence type="predicted"/>
<accession>A0A6J4MCH5</accession>
<dbReference type="EMBL" id="CADCTR010002486">
    <property type="protein sequence ID" value="CAA9356006.1"/>
    <property type="molecule type" value="Genomic_DNA"/>
</dbReference>
<protein>
    <submittedName>
        <fullName evidence="1">Uncharacterized protein</fullName>
    </submittedName>
</protein>
<sequence length="44" mass="4822">MRVPAARLQPDGIRAASFAASVKHQYAGDREGKCMKANTYANLR</sequence>
<name>A0A6J4MCH5_9CHLR</name>
<reference evidence="1" key="1">
    <citation type="submission" date="2020-02" db="EMBL/GenBank/DDBJ databases">
        <authorList>
            <person name="Meier V. D."/>
        </authorList>
    </citation>
    <scope>NUCLEOTIDE SEQUENCE</scope>
    <source>
        <strain evidence="1">AVDCRST_MAG93</strain>
    </source>
</reference>
<gene>
    <name evidence="1" type="ORF">AVDCRST_MAG93-7359</name>
</gene>
<dbReference type="AlphaFoldDB" id="A0A6J4MCH5"/>